<gene>
    <name evidence="1" type="ORF">LPJ66_000909</name>
</gene>
<protein>
    <submittedName>
        <fullName evidence="1">Uncharacterized protein</fullName>
    </submittedName>
</protein>
<organism evidence="1 2">
    <name type="scientific">Kickxella alabastrina</name>
    <dbReference type="NCBI Taxonomy" id="61397"/>
    <lineage>
        <taxon>Eukaryota</taxon>
        <taxon>Fungi</taxon>
        <taxon>Fungi incertae sedis</taxon>
        <taxon>Zoopagomycota</taxon>
        <taxon>Kickxellomycotina</taxon>
        <taxon>Kickxellomycetes</taxon>
        <taxon>Kickxellales</taxon>
        <taxon>Kickxellaceae</taxon>
        <taxon>Kickxella</taxon>
    </lineage>
</organism>
<comment type="caution">
    <text evidence="1">The sequence shown here is derived from an EMBL/GenBank/DDBJ whole genome shotgun (WGS) entry which is preliminary data.</text>
</comment>
<sequence>MRKADDKEVSAVAAKAKVRRDAPEDSSKIDIVSGNHDMDEDDNDNDNDHDDEDDEEEHGEHDEQECEYDGPSKLPRLMRACDNCRRKKVKCNGTKPSCSHCTRMKLACHYSPLVRKKRVRRSIIDKLEERLESMEQMLQPLVERLSPNDPVVSTGIGGIGLGFGFAPAPAPAIAHPLGMQMPGMQHSYSYGFNTGIPPGYIPQPTVHSLPRELTYQASQPSAGPPLPALAVIEELMEITITHMAPAAPLVSWTHLVRRLHSGQLPEFIVCAMIGLAARFSNRPEFSCTPRYNAGREYAKRAAELISTLVDRPDPDVVFCMVMLSLYEWGCGRGESAWSYTGMATRLAQRCRLHLVDEEDFNENVDEQPQTWASTEWRRRLWWHVYCGDRTSVIVASRPATVHDDDCVVDLPSYDHEWITGKVPGETPKDPNTRHFPDIWWQVVELYRVCSRISEFVNRRRRPVRTGEIARRTMFEILDCELEELRARFIPGMEFPPRTELLMTAFTNLGDGANGVNNVCATYFNIHLMYYAAKIILYRSELPSYMHEDVSPEHIDRAKAVCIDAAHNQADVIRWALDNVPVEDWDPRVGVWSLQGASIHVNVAISDNTATAEQSRRDLEVHLNLHVASDQYYHFNMAIITMLHHVFNLRKKQKITITDKTAQATQTTQKTAVATREPGITINHNSDADPWIVPRCSSFLGFTYNSSQLRGILNEAIKQTTYGPPETLASNDDYNGSNSKQPQSIAHRDSQQQQMQMQAYHASLNSQMLASNTLPVSLPYIDHRRMSADVNAFGRLDLGGNLWSGQAVAPLSVASNSPGYDITGSLPKNTNNTALSMIHENPGAAKQPMSAMPTKSAAASVSAATDESGAKAPPRPMKRTFSSADKVAKGSGGGGSSGRGRKPNTANQASVSAQGSGKPSAANPPQQPTGTQQLQQLQRLDELRARVVLLQQLSGQNNNAQGASASTAALATSTAASQAAAAASLGSSNAYDPSSGAVSAGEGGRDVNGFLSNFAASIGSVASQLGSATAASAAAMNQGIRSLSSSTSPPSLPSQLQQQQKQLPLNIHDNAWLAAALSHQMNAPAPTSNNVPAIPFANSAIPGYDIHNGRVLTGMRNEELEMFMSQQIDMGSAVGGFADNGIGFSQDMNPQPYQHSAVDIQGLMQRLTTFNSQGLNNDNADAR</sequence>
<accession>A0ACC1IUV2</accession>
<name>A0ACC1IUV2_9FUNG</name>
<reference evidence="1" key="1">
    <citation type="submission" date="2022-07" db="EMBL/GenBank/DDBJ databases">
        <title>Phylogenomic reconstructions and comparative analyses of Kickxellomycotina fungi.</title>
        <authorList>
            <person name="Reynolds N.K."/>
            <person name="Stajich J.E."/>
            <person name="Barry K."/>
            <person name="Grigoriev I.V."/>
            <person name="Crous P."/>
            <person name="Smith M.E."/>
        </authorList>
    </citation>
    <scope>NUCLEOTIDE SEQUENCE</scope>
    <source>
        <strain evidence="1">Benny 63K</strain>
    </source>
</reference>
<proteinExistence type="predicted"/>
<keyword evidence="2" id="KW-1185">Reference proteome</keyword>
<dbReference type="Proteomes" id="UP001150581">
    <property type="component" value="Unassembled WGS sequence"/>
</dbReference>
<evidence type="ECO:0000313" key="2">
    <source>
        <dbReference type="Proteomes" id="UP001150581"/>
    </source>
</evidence>
<dbReference type="EMBL" id="JANBPG010000036">
    <property type="protein sequence ID" value="KAJ1901261.1"/>
    <property type="molecule type" value="Genomic_DNA"/>
</dbReference>
<evidence type="ECO:0000313" key="1">
    <source>
        <dbReference type="EMBL" id="KAJ1901261.1"/>
    </source>
</evidence>